<dbReference type="AlphaFoldDB" id="A0A0E9W4M6"/>
<dbReference type="EMBL" id="GBXM01024134">
    <property type="protein sequence ID" value="JAH84443.1"/>
    <property type="molecule type" value="Transcribed_RNA"/>
</dbReference>
<reference evidence="1" key="1">
    <citation type="submission" date="2014-11" db="EMBL/GenBank/DDBJ databases">
        <authorList>
            <person name="Amaro Gonzalez C."/>
        </authorList>
    </citation>
    <scope>NUCLEOTIDE SEQUENCE</scope>
</reference>
<sequence length="39" mass="4398">MYNAGSSHSEMRVGEVSLSHLKEKVMNTKYSVLLTEINN</sequence>
<organism evidence="1">
    <name type="scientific">Anguilla anguilla</name>
    <name type="common">European freshwater eel</name>
    <name type="synonym">Muraena anguilla</name>
    <dbReference type="NCBI Taxonomy" id="7936"/>
    <lineage>
        <taxon>Eukaryota</taxon>
        <taxon>Metazoa</taxon>
        <taxon>Chordata</taxon>
        <taxon>Craniata</taxon>
        <taxon>Vertebrata</taxon>
        <taxon>Euteleostomi</taxon>
        <taxon>Actinopterygii</taxon>
        <taxon>Neopterygii</taxon>
        <taxon>Teleostei</taxon>
        <taxon>Anguilliformes</taxon>
        <taxon>Anguillidae</taxon>
        <taxon>Anguilla</taxon>
    </lineage>
</organism>
<proteinExistence type="predicted"/>
<reference evidence="1" key="2">
    <citation type="journal article" date="2015" name="Fish Shellfish Immunol.">
        <title>Early steps in the European eel (Anguilla anguilla)-Vibrio vulnificus interaction in the gills: Role of the RtxA13 toxin.</title>
        <authorList>
            <person name="Callol A."/>
            <person name="Pajuelo D."/>
            <person name="Ebbesson L."/>
            <person name="Teles M."/>
            <person name="MacKenzie S."/>
            <person name="Amaro C."/>
        </authorList>
    </citation>
    <scope>NUCLEOTIDE SEQUENCE</scope>
</reference>
<name>A0A0E9W4M6_ANGAN</name>
<evidence type="ECO:0000313" key="1">
    <source>
        <dbReference type="EMBL" id="JAH84443.1"/>
    </source>
</evidence>
<protein>
    <submittedName>
        <fullName evidence="1">Uncharacterized protein</fullName>
    </submittedName>
</protein>
<accession>A0A0E9W4M6</accession>